<protein>
    <recommendedName>
        <fullName evidence="2">Tryptophan synthase beta chain-like PALP domain-containing protein</fullName>
    </recommendedName>
</protein>
<dbReference type="InterPro" id="IPR036052">
    <property type="entry name" value="TrpB-like_PALP_sf"/>
</dbReference>
<gene>
    <name evidence="1" type="ORF">S06H3_55291</name>
</gene>
<dbReference type="AlphaFoldDB" id="X1PMH2"/>
<evidence type="ECO:0008006" key="2">
    <source>
        <dbReference type="Google" id="ProtNLM"/>
    </source>
</evidence>
<comment type="caution">
    <text evidence="1">The sequence shown here is derived from an EMBL/GenBank/DDBJ whole genome shotgun (WGS) entry which is preliminary data.</text>
</comment>
<accession>X1PMH2</accession>
<dbReference type="EMBL" id="BARV01035432">
    <property type="protein sequence ID" value="GAI57028.1"/>
    <property type="molecule type" value="Genomic_DNA"/>
</dbReference>
<feature type="non-terminal residue" evidence="1">
    <location>
        <position position="1"/>
    </location>
</feature>
<evidence type="ECO:0000313" key="1">
    <source>
        <dbReference type="EMBL" id="GAI57028.1"/>
    </source>
</evidence>
<dbReference type="SUPFAM" id="SSF53686">
    <property type="entry name" value="Tryptophan synthase beta subunit-like PLP-dependent enzymes"/>
    <property type="match status" value="1"/>
</dbReference>
<name>X1PMH2_9ZZZZ</name>
<organism evidence="1">
    <name type="scientific">marine sediment metagenome</name>
    <dbReference type="NCBI Taxonomy" id="412755"/>
    <lineage>
        <taxon>unclassified sequences</taxon>
        <taxon>metagenomes</taxon>
        <taxon>ecological metagenomes</taxon>
    </lineage>
</organism>
<reference evidence="1" key="1">
    <citation type="journal article" date="2014" name="Front. Microbiol.">
        <title>High frequency of phylogenetically diverse reductive dehalogenase-homologous genes in deep subseafloor sedimentary metagenomes.</title>
        <authorList>
            <person name="Kawai M."/>
            <person name="Futagami T."/>
            <person name="Toyoda A."/>
            <person name="Takaki Y."/>
            <person name="Nishi S."/>
            <person name="Hori S."/>
            <person name="Arai W."/>
            <person name="Tsubouchi T."/>
            <person name="Morono Y."/>
            <person name="Uchiyama I."/>
            <person name="Ito T."/>
            <person name="Fujiyama A."/>
            <person name="Inagaki F."/>
            <person name="Takami H."/>
        </authorList>
    </citation>
    <scope>NUCLEOTIDE SEQUENCE</scope>
    <source>
        <strain evidence="1">Expedition CK06-06</strain>
    </source>
</reference>
<proteinExistence type="predicted"/>
<dbReference type="Gene3D" id="3.40.50.1100">
    <property type="match status" value="1"/>
</dbReference>
<sequence length="87" mass="9487">AKIGIFGQPASAVPLASVKKLREQSFLDENDTVVCIVTGGGLKDTTVFENLELKIVNSRLENLNELIGSERQRIDAAASNRRGFLEN</sequence>